<evidence type="ECO:0000313" key="3">
    <source>
        <dbReference type="Proteomes" id="UP001187531"/>
    </source>
</evidence>
<dbReference type="Pfam" id="PF05527">
    <property type="entry name" value="TNFAIP8"/>
    <property type="match status" value="1"/>
</dbReference>
<organism evidence="2 3">
    <name type="scientific">Artemia franciscana</name>
    <name type="common">Brine shrimp</name>
    <name type="synonym">Artemia sanfranciscana</name>
    <dbReference type="NCBI Taxonomy" id="6661"/>
    <lineage>
        <taxon>Eukaryota</taxon>
        <taxon>Metazoa</taxon>
        <taxon>Ecdysozoa</taxon>
        <taxon>Arthropoda</taxon>
        <taxon>Crustacea</taxon>
        <taxon>Branchiopoda</taxon>
        <taxon>Anostraca</taxon>
        <taxon>Artemiidae</taxon>
        <taxon>Artemia</taxon>
    </lineage>
</organism>
<dbReference type="PANTHER" id="PTHR12757">
    <property type="entry name" value="TUMOR NECROSIS FACTOR INDUCED PROTEIN"/>
    <property type="match status" value="1"/>
</dbReference>
<reference evidence="2" key="1">
    <citation type="submission" date="2023-07" db="EMBL/GenBank/DDBJ databases">
        <title>Chromosome-level genome assembly of Artemia franciscana.</title>
        <authorList>
            <person name="Jo E."/>
        </authorList>
    </citation>
    <scope>NUCLEOTIDE SEQUENCE</scope>
    <source>
        <tissue evidence="2">Whole body</tissue>
    </source>
</reference>
<dbReference type="AlphaFoldDB" id="A0AA88LAF3"/>
<accession>A0AA88LAF3</accession>
<keyword evidence="3" id="KW-1185">Reference proteome</keyword>
<proteinExistence type="predicted"/>
<dbReference type="Proteomes" id="UP001187531">
    <property type="component" value="Unassembled WGS sequence"/>
</dbReference>
<dbReference type="InterPro" id="IPR038355">
    <property type="entry name" value="TNFAIP8_sf"/>
</dbReference>
<dbReference type="GO" id="GO:0005737">
    <property type="term" value="C:cytoplasm"/>
    <property type="evidence" value="ECO:0007669"/>
    <property type="project" value="TreeGrafter"/>
</dbReference>
<dbReference type="Gene3D" id="1.20.1440.160">
    <property type="entry name" value="Tumor necrosis factor alpha-induced protein 8-like"/>
    <property type="match status" value="1"/>
</dbReference>
<protein>
    <submittedName>
        <fullName evidence="2">Uncharacterized protein</fullName>
    </submittedName>
</protein>
<comment type="caution">
    <text evidence="2">The sequence shown here is derived from an EMBL/GenBank/DDBJ whole genome shotgun (WGS) entry which is preliminary data.</text>
</comment>
<feature type="region of interest" description="Disordered" evidence="1">
    <location>
        <begin position="148"/>
        <end position="168"/>
    </location>
</feature>
<sequence>AQSKKEAEKIVKNIIKIVVKVGFLAKNDQFGREELIVAENFRRKFHSLCMTVVSFHEVDFSYDRTFLLKATFYCDTTENTFCELVQIDAVGLNMWKYIAYVAYGGSLDSAVSKLFFTLHFPSKTQFETKSRKLLYKLKLKKNEEARGKPGLRGFAEQSWEDKFKNPTQ</sequence>
<evidence type="ECO:0000313" key="2">
    <source>
        <dbReference type="EMBL" id="KAK2718934.1"/>
    </source>
</evidence>
<dbReference type="InterPro" id="IPR008477">
    <property type="entry name" value="TNFAIP8-like"/>
</dbReference>
<dbReference type="GO" id="GO:0042981">
    <property type="term" value="P:regulation of apoptotic process"/>
    <property type="evidence" value="ECO:0007669"/>
    <property type="project" value="InterPro"/>
</dbReference>
<name>A0AA88LAF3_ARTSF</name>
<dbReference type="EMBL" id="JAVRJZ010000009">
    <property type="protein sequence ID" value="KAK2718934.1"/>
    <property type="molecule type" value="Genomic_DNA"/>
</dbReference>
<dbReference type="PANTHER" id="PTHR12757:SF1">
    <property type="entry name" value="PROTEIN SALIVARY GLANDS MARRED"/>
    <property type="match status" value="1"/>
</dbReference>
<gene>
    <name evidence="2" type="ORF">QYM36_006071</name>
</gene>
<evidence type="ECO:0000256" key="1">
    <source>
        <dbReference type="SAM" id="MobiDB-lite"/>
    </source>
</evidence>
<feature type="compositionally biased region" description="Basic and acidic residues" evidence="1">
    <location>
        <begin position="159"/>
        <end position="168"/>
    </location>
</feature>
<feature type="non-terminal residue" evidence="2">
    <location>
        <position position="168"/>
    </location>
</feature>